<reference evidence="1 2" key="1">
    <citation type="journal article" date="2018" name="Mol. Plant">
        <title>The genome of Artemisia annua provides insight into the evolution of Asteraceae family and artemisinin biosynthesis.</title>
        <authorList>
            <person name="Shen Q."/>
            <person name="Zhang L."/>
            <person name="Liao Z."/>
            <person name="Wang S."/>
            <person name="Yan T."/>
            <person name="Shi P."/>
            <person name="Liu M."/>
            <person name="Fu X."/>
            <person name="Pan Q."/>
            <person name="Wang Y."/>
            <person name="Lv Z."/>
            <person name="Lu X."/>
            <person name="Zhang F."/>
            <person name="Jiang W."/>
            <person name="Ma Y."/>
            <person name="Chen M."/>
            <person name="Hao X."/>
            <person name="Li L."/>
            <person name="Tang Y."/>
            <person name="Lv G."/>
            <person name="Zhou Y."/>
            <person name="Sun X."/>
            <person name="Brodelius P.E."/>
            <person name="Rose J.K.C."/>
            <person name="Tang K."/>
        </authorList>
    </citation>
    <scope>NUCLEOTIDE SEQUENCE [LARGE SCALE GENOMIC DNA]</scope>
    <source>
        <strain evidence="2">cv. Huhao1</strain>
        <tissue evidence="1">Leaf</tissue>
    </source>
</reference>
<dbReference type="Proteomes" id="UP000245207">
    <property type="component" value="Unassembled WGS sequence"/>
</dbReference>
<gene>
    <name evidence="1" type="ORF">CTI12_AA141820</name>
</gene>
<evidence type="ECO:0000313" key="1">
    <source>
        <dbReference type="EMBL" id="PWA86252.1"/>
    </source>
</evidence>
<dbReference type="PANTHER" id="PTHR31569:SF4">
    <property type="entry name" value="SWIM-TYPE DOMAIN-CONTAINING PROTEIN"/>
    <property type="match status" value="1"/>
</dbReference>
<organism evidence="1 2">
    <name type="scientific">Artemisia annua</name>
    <name type="common">Sweet wormwood</name>
    <dbReference type="NCBI Taxonomy" id="35608"/>
    <lineage>
        <taxon>Eukaryota</taxon>
        <taxon>Viridiplantae</taxon>
        <taxon>Streptophyta</taxon>
        <taxon>Embryophyta</taxon>
        <taxon>Tracheophyta</taxon>
        <taxon>Spermatophyta</taxon>
        <taxon>Magnoliopsida</taxon>
        <taxon>eudicotyledons</taxon>
        <taxon>Gunneridae</taxon>
        <taxon>Pentapetalae</taxon>
        <taxon>asterids</taxon>
        <taxon>campanulids</taxon>
        <taxon>Asterales</taxon>
        <taxon>Asteraceae</taxon>
        <taxon>Asteroideae</taxon>
        <taxon>Anthemideae</taxon>
        <taxon>Artemisiinae</taxon>
        <taxon>Artemisia</taxon>
    </lineage>
</organism>
<dbReference type="AlphaFoldDB" id="A0A2U1PKL2"/>
<evidence type="ECO:0000313" key="2">
    <source>
        <dbReference type="Proteomes" id="UP000245207"/>
    </source>
</evidence>
<sequence length="395" mass="45873">MNVSFCEKLPLHFIYRREGVWWLRSSGHLGRLVAGVGGVWWLGLGDAWWLGSSGRLVAGVGTEAVEGVWMVVGYMVVFGEECVLSYVTEQWLKNHKERFVSPWTNVSFNFNNRTTNRVESQHAKLKRYLKHKKHSLEQFVGCINEIVQSQVTAINGSFERSRIFRYHQHNISCFNLLRGFVSNEALDMILGEVHRLNDPEFEYSMCGEYIPLELIDIFWRTLDVSWSKPLEDEDIQCDDDLHIFKENFNKQSNAMSFLRKLGCISNPSALLIKEPVVKKNPRGRPSKKQQKKKCVDPIIQVPSKSSHSTKFFGVDLNEKPPRHSSYSNYETRARDVRSHNQWLESFEKQKQTSGTQVPKRKIKALSRMKRWGICLLPEREHTFPKVFHSPHPSHL</sequence>
<dbReference type="OrthoDB" id="2422440at2759"/>
<dbReference type="PANTHER" id="PTHR31569">
    <property type="entry name" value="SWIM-TYPE DOMAIN-CONTAINING PROTEIN"/>
    <property type="match status" value="1"/>
</dbReference>
<name>A0A2U1PKL2_ARTAN</name>
<keyword evidence="2" id="KW-1185">Reference proteome</keyword>
<dbReference type="EMBL" id="PKPP01001040">
    <property type="protein sequence ID" value="PWA86252.1"/>
    <property type="molecule type" value="Genomic_DNA"/>
</dbReference>
<dbReference type="InterPro" id="IPR052579">
    <property type="entry name" value="Zinc_finger_SWIM"/>
</dbReference>
<accession>A0A2U1PKL2</accession>
<comment type="caution">
    <text evidence="1">The sequence shown here is derived from an EMBL/GenBank/DDBJ whole genome shotgun (WGS) entry which is preliminary data.</text>
</comment>
<proteinExistence type="predicted"/>
<protein>
    <submittedName>
        <fullName evidence="1">Uncharacterized protein</fullName>
    </submittedName>
</protein>